<feature type="transmembrane region" description="Helical" evidence="7">
    <location>
        <begin position="244"/>
        <end position="266"/>
    </location>
</feature>
<feature type="transmembrane region" description="Helical" evidence="7">
    <location>
        <begin position="287"/>
        <end position="310"/>
    </location>
</feature>
<evidence type="ECO:0000256" key="3">
    <source>
        <dbReference type="ARBA" id="ARBA00022475"/>
    </source>
</evidence>
<dbReference type="Gene3D" id="1.20.1640.10">
    <property type="entry name" value="Multidrug efflux transporter AcrB transmembrane domain"/>
    <property type="match status" value="2"/>
</dbReference>
<reference evidence="9 10" key="1">
    <citation type="journal article" date="2019" name="Int. J. Syst. Evol. Microbiol.">
        <title>The Global Catalogue of Microorganisms (GCM) 10K type strain sequencing project: providing services to taxonomists for standard genome sequencing and annotation.</title>
        <authorList>
            <consortium name="The Broad Institute Genomics Platform"/>
            <consortium name="The Broad Institute Genome Sequencing Center for Infectious Disease"/>
            <person name="Wu L."/>
            <person name="Ma J."/>
        </authorList>
    </citation>
    <scope>NUCLEOTIDE SEQUENCE [LARGE SCALE GENOMIC DNA]</scope>
    <source>
        <strain evidence="9 10">JCM 14193</strain>
    </source>
</reference>
<feature type="transmembrane region" description="Helical" evidence="7">
    <location>
        <begin position="184"/>
        <end position="203"/>
    </location>
</feature>
<evidence type="ECO:0000256" key="4">
    <source>
        <dbReference type="ARBA" id="ARBA00022692"/>
    </source>
</evidence>
<gene>
    <name evidence="9" type="ORF">GCM10008935_21550</name>
</gene>
<feature type="transmembrane region" description="Helical" evidence="7">
    <location>
        <begin position="316"/>
        <end position="343"/>
    </location>
</feature>
<accession>A0ABN1A1S4</accession>
<keyword evidence="10" id="KW-1185">Reference proteome</keyword>
<feature type="transmembrane region" description="Helical" evidence="7">
    <location>
        <begin position="682"/>
        <end position="704"/>
    </location>
</feature>
<keyword evidence="5 7" id="KW-1133">Transmembrane helix</keyword>
<feature type="transmembrane region" description="Helical" evidence="7">
    <location>
        <begin position="611"/>
        <end position="632"/>
    </location>
</feature>
<dbReference type="InterPro" id="IPR000731">
    <property type="entry name" value="SSD"/>
</dbReference>
<feature type="transmembrane region" description="Helical" evidence="7">
    <location>
        <begin position="553"/>
        <end position="572"/>
    </location>
</feature>
<dbReference type="PANTHER" id="PTHR33406:SF6">
    <property type="entry name" value="MEMBRANE PROTEIN YDGH-RELATED"/>
    <property type="match status" value="1"/>
</dbReference>
<keyword evidence="4 7" id="KW-0812">Transmembrane</keyword>
<dbReference type="PROSITE" id="PS50156">
    <property type="entry name" value="SSD"/>
    <property type="match status" value="1"/>
</dbReference>
<comment type="similarity">
    <text evidence="2">Belongs to the resistance-nodulation-cell division (RND) (TC 2.A.6) family. MmpL subfamily.</text>
</comment>
<evidence type="ECO:0000313" key="10">
    <source>
        <dbReference type="Proteomes" id="UP001500740"/>
    </source>
</evidence>
<dbReference type="PANTHER" id="PTHR33406">
    <property type="entry name" value="MEMBRANE PROTEIN MJ1562-RELATED"/>
    <property type="match status" value="1"/>
</dbReference>
<feature type="transmembrane region" description="Helical" evidence="7">
    <location>
        <begin position="579"/>
        <end position="599"/>
    </location>
</feature>
<comment type="caution">
    <text evidence="9">The sequence shown here is derived from an EMBL/GenBank/DDBJ whole genome shotgun (WGS) entry which is preliminary data.</text>
</comment>
<evidence type="ECO:0000256" key="1">
    <source>
        <dbReference type="ARBA" id="ARBA00004651"/>
    </source>
</evidence>
<dbReference type="EMBL" id="BAAACZ010000018">
    <property type="protein sequence ID" value="GAA0465419.1"/>
    <property type="molecule type" value="Genomic_DNA"/>
</dbReference>
<dbReference type="InterPro" id="IPR050545">
    <property type="entry name" value="Mycobact_MmpL"/>
</dbReference>
<dbReference type="InterPro" id="IPR004869">
    <property type="entry name" value="MMPL_dom"/>
</dbReference>
<dbReference type="RefSeq" id="WP_343783568.1">
    <property type="nucleotide sequence ID" value="NZ_BAAACZ010000018.1"/>
</dbReference>
<keyword evidence="6 7" id="KW-0472">Membrane</keyword>
<keyword evidence="3" id="KW-1003">Cell membrane</keyword>
<evidence type="ECO:0000256" key="2">
    <source>
        <dbReference type="ARBA" id="ARBA00010157"/>
    </source>
</evidence>
<comment type="subcellular location">
    <subcellularLocation>
        <location evidence="1">Cell membrane</location>
        <topology evidence="1">Multi-pass membrane protein</topology>
    </subcellularLocation>
</comment>
<feature type="transmembrane region" description="Helical" evidence="7">
    <location>
        <begin position="653"/>
        <end position="676"/>
    </location>
</feature>
<evidence type="ECO:0000313" key="9">
    <source>
        <dbReference type="EMBL" id="GAA0465419.1"/>
    </source>
</evidence>
<protein>
    <submittedName>
        <fullName evidence="9">MMPL family transporter</fullName>
    </submittedName>
</protein>
<dbReference type="Proteomes" id="UP001500740">
    <property type="component" value="Unassembled WGS sequence"/>
</dbReference>
<dbReference type="SUPFAM" id="SSF82866">
    <property type="entry name" value="Multidrug efflux transporter AcrB transmembrane domain"/>
    <property type="match status" value="2"/>
</dbReference>
<name>A0ABN1A1S4_9BACI</name>
<dbReference type="Pfam" id="PF03176">
    <property type="entry name" value="MMPL"/>
    <property type="match status" value="2"/>
</dbReference>
<evidence type="ECO:0000256" key="6">
    <source>
        <dbReference type="ARBA" id="ARBA00023136"/>
    </source>
</evidence>
<proteinExistence type="inferred from homology"/>
<evidence type="ECO:0000259" key="8">
    <source>
        <dbReference type="PROSITE" id="PS50156"/>
    </source>
</evidence>
<feature type="domain" description="SSD" evidence="8">
    <location>
        <begin position="582"/>
        <end position="710"/>
    </location>
</feature>
<evidence type="ECO:0000256" key="7">
    <source>
        <dbReference type="SAM" id="Phobius"/>
    </source>
</evidence>
<evidence type="ECO:0000256" key="5">
    <source>
        <dbReference type="ARBA" id="ARBA00022989"/>
    </source>
</evidence>
<sequence>MEKLSSLIKTRKRMWAVIIIWILVVGALSAAPSAQQHTINTGEFDLPADAHSVVASEKVEEHFPDESGLLALLVLEHDSEWSEDAFESVGELSESLWEQVEEDSLLSSVPFHFFPEDVKEEFVSDDQSTLVLPVTLPDGLEMDEINAKVEQLHSEASETVLNAEVNVTGPAGIASDTITIFSNANLVLLFSTIGLVLVLLIIIYRSPLLALIPLLAALFVYQTVDRVLGLFAANDVFYIETQSLSIVSILLFGATVDYSLFIFSRFKEELRQVESKHEAMVRAVTGVARPIFFSGGTVLAAMLVLFLAVYGPYQNFAPVFSITIAIVLIAGLTLVPALFTAFGRRAFWPDKPKVGEDTLEKNRFWSKMGNWVTKKPFVAAGIVLVFLIVNGLNVMNINYSFNLLNSFPEEMDSRVGYEKLEEQFPPGELAPVVIVLESEEEIVFSEEQLQELNEINTAIVDYEGVSETTLPSHDVFKEGDLQGETFSISEDETVVKLEALLAQNPYDHESLDTLEYLINEHNKIIEGTSFSGIYFAGESAQQSEIRAYNERDTAVVVAIVTLVILAMLMWQLRSVVAPIYMMTTILISYFSALGISWFIFDNFLGYEGMSYRIPLYAFVFLVALGVDYNIMLMSRIREERQEYEMKEAVRRGVALTGGVISSAGIILAGTFGVLMTQPILELFMFGFIVSLGILVDAFLVRGMLVPAIATILKR</sequence>
<organism evidence="9 10">
    <name type="scientific">Alkalibacillus silvisoli</name>
    <dbReference type="NCBI Taxonomy" id="392823"/>
    <lineage>
        <taxon>Bacteria</taxon>
        <taxon>Bacillati</taxon>
        <taxon>Bacillota</taxon>
        <taxon>Bacilli</taxon>
        <taxon>Bacillales</taxon>
        <taxon>Bacillaceae</taxon>
        <taxon>Alkalibacillus</taxon>
    </lineage>
</organism>
<feature type="transmembrane region" description="Helical" evidence="7">
    <location>
        <begin position="208"/>
        <end position="224"/>
    </location>
</feature>
<feature type="transmembrane region" description="Helical" evidence="7">
    <location>
        <begin position="377"/>
        <end position="401"/>
    </location>
</feature>